<gene>
    <name evidence="1" type="ORF">KPL71_014842</name>
</gene>
<name>A0ACB8KEM4_CITSI</name>
<keyword evidence="2" id="KW-1185">Reference proteome</keyword>
<accession>A0ACB8KEM4</accession>
<proteinExistence type="predicted"/>
<evidence type="ECO:0000313" key="2">
    <source>
        <dbReference type="Proteomes" id="UP000829398"/>
    </source>
</evidence>
<reference evidence="2" key="1">
    <citation type="journal article" date="2023" name="Hortic. Res.">
        <title>A chromosome-level phased genome enabling allele-level studies in sweet orange: a case study on citrus Huanglongbing tolerance.</title>
        <authorList>
            <person name="Wu B."/>
            <person name="Yu Q."/>
            <person name="Deng Z."/>
            <person name="Duan Y."/>
            <person name="Luo F."/>
            <person name="Gmitter F. Jr."/>
        </authorList>
    </citation>
    <scope>NUCLEOTIDE SEQUENCE [LARGE SCALE GENOMIC DNA]</scope>
    <source>
        <strain evidence="2">cv. Valencia</strain>
    </source>
</reference>
<evidence type="ECO:0000313" key="1">
    <source>
        <dbReference type="EMBL" id="KAH9752786.1"/>
    </source>
</evidence>
<sequence>MDVSALLTSAGINISVTSLLLCLYSILRKQSCNLSVYFGKRLASVGNRLDDSFSLERFASSSSWIVKAWETSEDEILAIGGMDAVIIIRIIVFSFIGSSAIFWSTAFESSALLLSFAFS</sequence>
<dbReference type="Proteomes" id="UP000829398">
    <property type="component" value="Chromosome 5"/>
</dbReference>
<protein>
    <submittedName>
        <fullName evidence="1">Uncharacterized protein</fullName>
    </submittedName>
</protein>
<organism evidence="1 2">
    <name type="scientific">Citrus sinensis</name>
    <name type="common">Sweet orange</name>
    <name type="synonym">Citrus aurantium var. sinensis</name>
    <dbReference type="NCBI Taxonomy" id="2711"/>
    <lineage>
        <taxon>Eukaryota</taxon>
        <taxon>Viridiplantae</taxon>
        <taxon>Streptophyta</taxon>
        <taxon>Embryophyta</taxon>
        <taxon>Tracheophyta</taxon>
        <taxon>Spermatophyta</taxon>
        <taxon>Magnoliopsida</taxon>
        <taxon>eudicotyledons</taxon>
        <taxon>Gunneridae</taxon>
        <taxon>Pentapetalae</taxon>
        <taxon>rosids</taxon>
        <taxon>malvids</taxon>
        <taxon>Sapindales</taxon>
        <taxon>Rutaceae</taxon>
        <taxon>Aurantioideae</taxon>
        <taxon>Citrus</taxon>
    </lineage>
</organism>
<dbReference type="EMBL" id="CM039174">
    <property type="protein sequence ID" value="KAH9752786.1"/>
    <property type="molecule type" value="Genomic_DNA"/>
</dbReference>
<comment type="caution">
    <text evidence="1">The sequence shown here is derived from an EMBL/GenBank/DDBJ whole genome shotgun (WGS) entry which is preliminary data.</text>
</comment>